<comment type="caution">
    <text evidence="1">The sequence shown here is derived from an EMBL/GenBank/DDBJ whole genome shotgun (WGS) entry which is preliminary data.</text>
</comment>
<dbReference type="AlphaFoldDB" id="A0A158KCH3"/>
<keyword evidence="2" id="KW-1185">Reference proteome</keyword>
<dbReference type="RefSeq" id="WP_087647519.1">
    <property type="nucleotide sequence ID" value="NZ_FCON02000080.1"/>
</dbReference>
<reference evidence="1" key="1">
    <citation type="submission" date="2016-01" db="EMBL/GenBank/DDBJ databases">
        <authorList>
            <person name="Peeters C."/>
        </authorList>
    </citation>
    <scope>NUCLEOTIDE SEQUENCE [LARGE SCALE GENOMIC DNA]</scope>
    <source>
        <strain evidence="1">LMG 22940</strain>
    </source>
</reference>
<protein>
    <submittedName>
        <fullName evidence="1">Uncharacterized protein</fullName>
    </submittedName>
</protein>
<evidence type="ECO:0000313" key="1">
    <source>
        <dbReference type="EMBL" id="SAL78735.1"/>
    </source>
</evidence>
<accession>A0A158KCH3</accession>
<sequence length="60" mass="6754">MITEGKTGNIHGIEVKARVRTQEPTVTVTTTTEDGRRAVLRAVERVYEQHHDVIQALANR</sequence>
<dbReference type="EMBL" id="FCON02000080">
    <property type="protein sequence ID" value="SAL78735.1"/>
    <property type="molecule type" value="Genomic_DNA"/>
</dbReference>
<evidence type="ECO:0000313" key="2">
    <source>
        <dbReference type="Proteomes" id="UP000054770"/>
    </source>
</evidence>
<organism evidence="1 2">
    <name type="scientific">Caballeronia choica</name>
    <dbReference type="NCBI Taxonomy" id="326476"/>
    <lineage>
        <taxon>Bacteria</taxon>
        <taxon>Pseudomonadati</taxon>
        <taxon>Pseudomonadota</taxon>
        <taxon>Betaproteobacteria</taxon>
        <taxon>Burkholderiales</taxon>
        <taxon>Burkholderiaceae</taxon>
        <taxon>Caballeronia</taxon>
    </lineage>
</organism>
<name>A0A158KCH3_9BURK</name>
<proteinExistence type="predicted"/>
<gene>
    <name evidence="1" type="ORF">AWB68_05485</name>
</gene>
<dbReference type="Proteomes" id="UP000054770">
    <property type="component" value="Unassembled WGS sequence"/>
</dbReference>